<proteinExistence type="predicted"/>
<reference evidence="1 2" key="1">
    <citation type="submission" date="2014-04" db="EMBL/GenBank/DDBJ databases">
        <authorList>
            <consortium name="DOE Joint Genome Institute"/>
            <person name="Kuo A."/>
            <person name="Kohler A."/>
            <person name="Nagy L.G."/>
            <person name="Floudas D."/>
            <person name="Copeland A."/>
            <person name="Barry K.W."/>
            <person name="Cichocki N."/>
            <person name="Veneault-Fourrey C."/>
            <person name="LaButti K."/>
            <person name="Lindquist E.A."/>
            <person name="Lipzen A."/>
            <person name="Lundell T."/>
            <person name="Morin E."/>
            <person name="Murat C."/>
            <person name="Sun H."/>
            <person name="Tunlid A."/>
            <person name="Henrissat B."/>
            <person name="Grigoriev I.V."/>
            <person name="Hibbett D.S."/>
            <person name="Martin F."/>
            <person name="Nordberg H.P."/>
            <person name="Cantor M.N."/>
            <person name="Hua S.X."/>
        </authorList>
    </citation>
    <scope>NUCLEOTIDE SEQUENCE [LARGE SCALE GENOMIC DNA]</scope>
    <source>
        <strain evidence="1 2">LaAM-08-1</strain>
    </source>
</reference>
<dbReference type="Proteomes" id="UP000054477">
    <property type="component" value="Unassembled WGS sequence"/>
</dbReference>
<keyword evidence="2" id="KW-1185">Reference proteome</keyword>
<organism evidence="1 2">
    <name type="scientific">Laccaria amethystina LaAM-08-1</name>
    <dbReference type="NCBI Taxonomy" id="1095629"/>
    <lineage>
        <taxon>Eukaryota</taxon>
        <taxon>Fungi</taxon>
        <taxon>Dikarya</taxon>
        <taxon>Basidiomycota</taxon>
        <taxon>Agaricomycotina</taxon>
        <taxon>Agaricomycetes</taxon>
        <taxon>Agaricomycetidae</taxon>
        <taxon>Agaricales</taxon>
        <taxon>Agaricineae</taxon>
        <taxon>Hydnangiaceae</taxon>
        <taxon>Laccaria</taxon>
    </lineage>
</organism>
<dbReference type="EMBL" id="KN838541">
    <property type="protein sequence ID" value="KIK08791.1"/>
    <property type="molecule type" value="Genomic_DNA"/>
</dbReference>
<evidence type="ECO:0000313" key="2">
    <source>
        <dbReference type="Proteomes" id="UP000054477"/>
    </source>
</evidence>
<gene>
    <name evidence="1" type="ORF">K443DRAFT_658852</name>
</gene>
<dbReference type="HOGENOM" id="CLU_1622915_0_0_1"/>
<dbReference type="AlphaFoldDB" id="A0A0C9XUU2"/>
<evidence type="ECO:0000313" key="1">
    <source>
        <dbReference type="EMBL" id="KIK08791.1"/>
    </source>
</evidence>
<protein>
    <submittedName>
        <fullName evidence="1">Unplaced genomic scaffold K443scaffold_6, whole genome shotgun sequence</fullName>
    </submittedName>
</protein>
<accession>A0A0C9XUU2</accession>
<reference evidence="2" key="2">
    <citation type="submission" date="2015-01" db="EMBL/GenBank/DDBJ databases">
        <title>Evolutionary Origins and Diversification of the Mycorrhizal Mutualists.</title>
        <authorList>
            <consortium name="DOE Joint Genome Institute"/>
            <consortium name="Mycorrhizal Genomics Consortium"/>
            <person name="Kohler A."/>
            <person name="Kuo A."/>
            <person name="Nagy L.G."/>
            <person name="Floudas D."/>
            <person name="Copeland A."/>
            <person name="Barry K.W."/>
            <person name="Cichocki N."/>
            <person name="Veneault-Fourrey C."/>
            <person name="LaButti K."/>
            <person name="Lindquist E.A."/>
            <person name="Lipzen A."/>
            <person name="Lundell T."/>
            <person name="Morin E."/>
            <person name="Murat C."/>
            <person name="Riley R."/>
            <person name="Ohm R."/>
            <person name="Sun H."/>
            <person name="Tunlid A."/>
            <person name="Henrissat B."/>
            <person name="Grigoriev I.V."/>
            <person name="Hibbett D.S."/>
            <person name="Martin F."/>
        </authorList>
    </citation>
    <scope>NUCLEOTIDE SEQUENCE [LARGE SCALE GENOMIC DNA]</scope>
    <source>
        <strain evidence="2">LaAM-08-1</strain>
    </source>
</reference>
<feature type="non-terminal residue" evidence="1">
    <location>
        <position position="1"/>
    </location>
</feature>
<dbReference type="OrthoDB" id="10570861at2759"/>
<sequence length="164" mass="18158">TNISALQVCLPRELQNLKGLPFVSVERSRTANRGRFELDSNQPSEVRGIHGIVNNGEALSALALRSFSKLRPTLRAPWPRITMDDADAYAVTAQTRSTKTRAKMKIPKVVTTTAVEHMDLIGMVLGNTRCGCSSDKTLKMEPSETRSGPSCGVLLYWTRRRKSL</sequence>
<name>A0A0C9XUU2_9AGAR</name>